<evidence type="ECO:0000313" key="1">
    <source>
        <dbReference type="EMBL" id="SHF59524.1"/>
    </source>
</evidence>
<protein>
    <recommendedName>
        <fullName evidence="3">Transposase</fullName>
    </recommendedName>
</protein>
<sequence length="140" mass="16004">MSFVKAFEVYQIRWNIEVMNKETKQYLGLGGYQGCDFNGQIADATLCYLTYTVMALEKRFTEYQTMGELFSNMEADLMALTLWKRVLACIERILRVLGETLGVTPQQLMATISENDKEMSKILVMAEALEKWDEVCGQSA</sequence>
<keyword evidence="2" id="KW-1185">Reference proteome</keyword>
<accession>A0AAX2F197</accession>
<reference evidence="1 2" key="1">
    <citation type="submission" date="2016-11" db="EMBL/GenBank/DDBJ databases">
        <authorList>
            <person name="Varghese N."/>
            <person name="Submissions S."/>
        </authorList>
    </citation>
    <scope>NUCLEOTIDE SEQUENCE [LARGE SCALE GENOMIC DNA]</scope>
    <source>
        <strain evidence="1 2">DSM 22613</strain>
    </source>
</reference>
<organism evidence="1 2">
    <name type="scientific">Prevotella scopos JCM 17725</name>
    <dbReference type="NCBI Taxonomy" id="1236518"/>
    <lineage>
        <taxon>Bacteria</taxon>
        <taxon>Pseudomonadati</taxon>
        <taxon>Bacteroidota</taxon>
        <taxon>Bacteroidia</taxon>
        <taxon>Bacteroidales</taxon>
        <taxon>Prevotellaceae</taxon>
        <taxon>Prevotella</taxon>
    </lineage>
</organism>
<name>A0AAX2F197_9BACT</name>
<dbReference type="AlphaFoldDB" id="A0AAX2F197"/>
<dbReference type="EMBL" id="FQWA01000002">
    <property type="protein sequence ID" value="SHF59524.1"/>
    <property type="molecule type" value="Genomic_DNA"/>
</dbReference>
<dbReference type="InterPro" id="IPR012337">
    <property type="entry name" value="RNaseH-like_sf"/>
</dbReference>
<evidence type="ECO:0000313" key="2">
    <source>
        <dbReference type="Proteomes" id="UP000184105"/>
    </source>
</evidence>
<proteinExistence type="predicted"/>
<evidence type="ECO:0008006" key="3">
    <source>
        <dbReference type="Google" id="ProtNLM"/>
    </source>
</evidence>
<comment type="caution">
    <text evidence="1">The sequence shown here is derived from an EMBL/GenBank/DDBJ whole genome shotgun (WGS) entry which is preliminary data.</text>
</comment>
<gene>
    <name evidence="1" type="ORF">SAMN05444364_10296</name>
</gene>
<dbReference type="Proteomes" id="UP000184105">
    <property type="component" value="Unassembled WGS sequence"/>
</dbReference>
<dbReference type="SUPFAM" id="SSF53098">
    <property type="entry name" value="Ribonuclease H-like"/>
    <property type="match status" value="1"/>
</dbReference>